<dbReference type="PANTHER" id="PTHR30055:SF146">
    <property type="entry name" value="HTH-TYPE TRANSCRIPTIONAL DUAL REGULATOR CECR"/>
    <property type="match status" value="1"/>
</dbReference>
<dbReference type="InterPro" id="IPR050109">
    <property type="entry name" value="HTH-type_TetR-like_transc_reg"/>
</dbReference>
<dbReference type="Proteomes" id="UP000251721">
    <property type="component" value="Unassembled WGS sequence"/>
</dbReference>
<dbReference type="PANTHER" id="PTHR30055">
    <property type="entry name" value="HTH-TYPE TRANSCRIPTIONAL REGULATOR RUTR"/>
    <property type="match status" value="1"/>
</dbReference>
<dbReference type="EMBL" id="UAWQ01000017">
    <property type="protein sequence ID" value="SQC44326.1"/>
    <property type="molecule type" value="Genomic_DNA"/>
</dbReference>
<feature type="DNA-binding region" description="H-T-H motif" evidence="2">
    <location>
        <begin position="88"/>
        <end position="107"/>
    </location>
</feature>
<dbReference type="InterPro" id="IPR009057">
    <property type="entry name" value="Homeodomain-like_sf"/>
</dbReference>
<organism evidence="4 5">
    <name type="scientific">Klebsiella pneumoniae</name>
    <dbReference type="NCBI Taxonomy" id="573"/>
    <lineage>
        <taxon>Bacteria</taxon>
        <taxon>Pseudomonadati</taxon>
        <taxon>Pseudomonadota</taxon>
        <taxon>Gammaproteobacteria</taxon>
        <taxon>Enterobacterales</taxon>
        <taxon>Enterobacteriaceae</taxon>
        <taxon>Klebsiella/Raoultella group</taxon>
        <taxon>Klebsiella</taxon>
        <taxon>Klebsiella pneumoniae complex</taxon>
    </lineage>
</organism>
<proteinExistence type="predicted"/>
<evidence type="ECO:0000313" key="4">
    <source>
        <dbReference type="EMBL" id="SQC44326.1"/>
    </source>
</evidence>
<accession>A0A2X3F3P4</accession>
<dbReference type="SUPFAM" id="SSF46689">
    <property type="entry name" value="Homeodomain-like"/>
    <property type="match status" value="1"/>
</dbReference>
<evidence type="ECO:0000259" key="3">
    <source>
        <dbReference type="PROSITE" id="PS50977"/>
    </source>
</evidence>
<name>A0A2X3F3P4_KLEPN</name>
<evidence type="ECO:0000256" key="1">
    <source>
        <dbReference type="ARBA" id="ARBA00023125"/>
    </source>
</evidence>
<dbReference type="GO" id="GO:0003700">
    <property type="term" value="F:DNA-binding transcription factor activity"/>
    <property type="evidence" value="ECO:0007669"/>
    <property type="project" value="TreeGrafter"/>
</dbReference>
<evidence type="ECO:0000256" key="2">
    <source>
        <dbReference type="PROSITE-ProRule" id="PRU00335"/>
    </source>
</evidence>
<evidence type="ECO:0000313" key="5">
    <source>
        <dbReference type="Proteomes" id="UP000251721"/>
    </source>
</evidence>
<dbReference type="Pfam" id="PF00440">
    <property type="entry name" value="TetR_N"/>
    <property type="match status" value="1"/>
</dbReference>
<sequence length="295" mass="33088">MLIVFTLLTIPLGHAFWAFSEPRRTEEFHIALEHITVGRRINYERAVCRLSAMSETPRQKGRPKDPLKTQAILQAARKLFLEQGLEVTTAEIARVAGVAKATLYANFSDKEHLIEAVLRQESDLTISDHDFAQRHHLPLIEVLTAFGYRFVRFINQRELTGWDRLIASAAVRHPDLPGRFYAAGPGARAADAGSDHRRGDRSRYFTSLRSAGGCRRTGRFMAGNDQPGDKTWRKTLRCPTTKSNSGLSAPWTSFCARIPWRRADPSFPFSVLWPGARLIYCAQSAPGAKNNVLAD</sequence>
<dbReference type="PRINTS" id="PR00455">
    <property type="entry name" value="HTHTETR"/>
</dbReference>
<reference evidence="4 5" key="1">
    <citation type="submission" date="2018-06" db="EMBL/GenBank/DDBJ databases">
        <authorList>
            <consortium name="Pathogen Informatics"/>
            <person name="Doyle S."/>
        </authorList>
    </citation>
    <scope>NUCLEOTIDE SEQUENCE [LARGE SCALE GENOMIC DNA]</scope>
    <source>
        <strain evidence="4 5">NCTC13465</strain>
    </source>
</reference>
<gene>
    <name evidence="4" type="ORF">NCTC13465_02835</name>
</gene>
<dbReference type="AlphaFoldDB" id="A0A2X3F3P4"/>
<dbReference type="InterPro" id="IPR001647">
    <property type="entry name" value="HTH_TetR"/>
</dbReference>
<dbReference type="GO" id="GO:0000976">
    <property type="term" value="F:transcription cis-regulatory region binding"/>
    <property type="evidence" value="ECO:0007669"/>
    <property type="project" value="TreeGrafter"/>
</dbReference>
<dbReference type="PROSITE" id="PS50977">
    <property type="entry name" value="HTH_TETR_2"/>
    <property type="match status" value="1"/>
</dbReference>
<dbReference type="Gene3D" id="1.10.357.10">
    <property type="entry name" value="Tetracycline Repressor, domain 2"/>
    <property type="match status" value="1"/>
</dbReference>
<feature type="domain" description="HTH tetR-type" evidence="3">
    <location>
        <begin position="66"/>
        <end position="125"/>
    </location>
</feature>
<protein>
    <submittedName>
        <fullName evidence="4">TetR family transcriptional regulator</fullName>
    </submittedName>
</protein>
<keyword evidence="1 2" id="KW-0238">DNA-binding</keyword>